<protein>
    <recommendedName>
        <fullName evidence="1">4Fe-4S ferredoxin-type domain-containing protein</fullName>
    </recommendedName>
</protein>
<dbReference type="Pfam" id="PF01507">
    <property type="entry name" value="PAPS_reduct"/>
    <property type="match status" value="1"/>
</dbReference>
<accession>A0A0F9ELW0</accession>
<evidence type="ECO:0000259" key="1">
    <source>
        <dbReference type="PROSITE" id="PS51379"/>
    </source>
</evidence>
<dbReference type="Gene3D" id="3.30.70.20">
    <property type="match status" value="1"/>
</dbReference>
<name>A0A0F9ELW0_9ZZZZ</name>
<dbReference type="EMBL" id="LAZR01024441">
    <property type="protein sequence ID" value="KKL75118.1"/>
    <property type="molecule type" value="Genomic_DNA"/>
</dbReference>
<proteinExistence type="predicted"/>
<dbReference type="InterPro" id="IPR050128">
    <property type="entry name" value="Sulfate_adenylyltrnsfr_sub2"/>
</dbReference>
<dbReference type="GO" id="GO:0003824">
    <property type="term" value="F:catalytic activity"/>
    <property type="evidence" value="ECO:0007669"/>
    <property type="project" value="InterPro"/>
</dbReference>
<gene>
    <name evidence="2" type="ORF">LCGC14_2058110</name>
</gene>
<comment type="caution">
    <text evidence="2">The sequence shown here is derived from an EMBL/GenBank/DDBJ whole genome shotgun (WGS) entry which is preliminary data.</text>
</comment>
<dbReference type="InterPro" id="IPR017896">
    <property type="entry name" value="4Fe4S_Fe-S-bd"/>
</dbReference>
<sequence length="435" mass="50893">MEEKDYLKKLINGNLTYLKEIESEAIRFIKDISKKYPRYFQITSFSGGKDSTVTAYLVQKAVGDISIVFSDTGIEYPETIKYVKEHGNDFGTLIFLDIEVDFLDLCKKLGPPSRTMRWCCFTNKGAPFSKYYANLDHNHVLSFDGIRKEESNLRSNYPRAADNTKYEKQYSAYPILNWTTLEVWLYILWRKLPYNKMYNYGFSRIGCWACPNNTKFDWYLFSLVYPEILKDWIMLINKYKEKQIQTMKKSDDFGKEIKAYDFSWVEDGAWKSRRVKYHNEDNLLKLESPCGKHDFDLYLKNNVKNNLIEFIKVFGTPSETSLPSGQKMYRITHDDFIVSYMTDSNAIKFYIHDENKTKNLKILILRQINKSFNCVDCGACVGSCSKGAISINPHFHIDEDKCVNCLICTGTKYIQMSCIAIHYKENRTILNLKNI</sequence>
<organism evidence="2">
    <name type="scientific">marine sediment metagenome</name>
    <dbReference type="NCBI Taxonomy" id="412755"/>
    <lineage>
        <taxon>unclassified sequences</taxon>
        <taxon>metagenomes</taxon>
        <taxon>ecological metagenomes</taxon>
    </lineage>
</organism>
<reference evidence="2" key="1">
    <citation type="journal article" date="2015" name="Nature">
        <title>Complex archaea that bridge the gap between prokaryotes and eukaryotes.</title>
        <authorList>
            <person name="Spang A."/>
            <person name="Saw J.H."/>
            <person name="Jorgensen S.L."/>
            <person name="Zaremba-Niedzwiedzka K."/>
            <person name="Martijn J."/>
            <person name="Lind A.E."/>
            <person name="van Eijk R."/>
            <person name="Schleper C."/>
            <person name="Guy L."/>
            <person name="Ettema T.J."/>
        </authorList>
    </citation>
    <scope>NUCLEOTIDE SEQUENCE</scope>
</reference>
<dbReference type="SUPFAM" id="SSF52402">
    <property type="entry name" value="Adenine nucleotide alpha hydrolases-like"/>
    <property type="match status" value="1"/>
</dbReference>
<dbReference type="PANTHER" id="PTHR43196">
    <property type="entry name" value="SULFATE ADENYLYLTRANSFERASE SUBUNIT 2"/>
    <property type="match status" value="1"/>
</dbReference>
<feature type="domain" description="4Fe-4S ferredoxin-type" evidence="1">
    <location>
        <begin position="364"/>
        <end position="394"/>
    </location>
</feature>
<evidence type="ECO:0000313" key="2">
    <source>
        <dbReference type="EMBL" id="KKL75118.1"/>
    </source>
</evidence>
<dbReference type="SUPFAM" id="SSF54862">
    <property type="entry name" value="4Fe-4S ferredoxins"/>
    <property type="match status" value="1"/>
</dbReference>
<dbReference type="InterPro" id="IPR014729">
    <property type="entry name" value="Rossmann-like_a/b/a_fold"/>
</dbReference>
<dbReference type="Gene3D" id="3.40.50.620">
    <property type="entry name" value="HUPs"/>
    <property type="match status" value="1"/>
</dbReference>
<dbReference type="PROSITE" id="PS51379">
    <property type="entry name" value="4FE4S_FER_2"/>
    <property type="match status" value="1"/>
</dbReference>
<dbReference type="AlphaFoldDB" id="A0A0F9ELW0"/>
<dbReference type="PANTHER" id="PTHR43196:SF2">
    <property type="entry name" value="PHOSPHOADENOSINE PHOSPHOSULFATE REDUCTASE"/>
    <property type="match status" value="1"/>
</dbReference>
<dbReference type="InterPro" id="IPR002500">
    <property type="entry name" value="PAPS_reduct_dom"/>
</dbReference>